<dbReference type="Proteomes" id="UP000002296">
    <property type="component" value="Unassembled WGS sequence"/>
</dbReference>
<feature type="compositionally biased region" description="Polar residues" evidence="2">
    <location>
        <begin position="344"/>
        <end position="362"/>
    </location>
</feature>
<sequence>MNCSCAVAFLCNPSVSRLLLCVFRCLVALWVAEEHVLTARGQPVPAKGGAQEGMIGSAVPPPFVYIRKYSGFSVAFFFFFCVALLQATPGPVGASVTLRCGGFLARVCLGTRILRRVASPPVSEGKEKEEEDTKSEATLREGVKEREQIEIISDINNNNNNNNKSNENQRIRGIGKDSEGNQRISRMCTPNGNGFYGDAMYQTHFCIRNKRENGLIGVTKSRFFGSYGDSASCNSIGNSVSLLPYGYMGSTNNGGSPTSTANQDIVPATSFPLAVNTASVSIATPTAVIPPASHGSTNTVATSLSQRLQRQAVLLVKLADGQPISCMPVQQLVLARPGPLNPASLLTSEDFQGSKRCSSGVSSPAEGGPRDAGEGVISPLKSTSFLDEQAINTSRATVFSVMSPVTHVSSRPLSFAYHPSATPLAQNGNNVLPPGPDSIRKSDFYRRNPTTTNNKGTISIKNQGDFAGDGLRVDVYSSDFSCIISLSPSAIFHKPHPSLGVSRLVLCRKYFPGRPDSCWKGAMCKFVHADTTGAPRYSIHVNYSWRSAECCTYPRLPAGEMIHVLAPNGRQPLETFPSERILVTRGSINWKNHIGPLSRCAHYYFNCLCNRGEKCNFIHTVYVDLSVEGVFKRAPASRTIPPTKKRASRAKLFASSRSDVAANGCASVSKKKPVLMQPSRGHNNILSEDFDIDGDTVPTANQNLDLAIPKHVTDSFSHTLLSVRDGSARSSTSGETRPIEWTFVDNSEDSILSDGVSALQLS</sequence>
<feature type="compositionally biased region" description="Basic and acidic residues" evidence="2">
    <location>
        <begin position="167"/>
        <end position="180"/>
    </location>
</feature>
<dbReference type="PANTHER" id="PTHR37562:SF5">
    <property type="entry name" value="C3H1-TYPE DOMAIN-CONTAINING PROTEIN"/>
    <property type="match status" value="1"/>
</dbReference>
<feature type="chain" id="PRO_5004236361" description="C3H1-type domain-containing protein" evidence="3">
    <location>
        <begin position="33"/>
        <end position="762"/>
    </location>
</feature>
<evidence type="ECO:0000313" key="5">
    <source>
        <dbReference type="EMBL" id="EAN85163.1"/>
    </source>
</evidence>
<feature type="zinc finger region" description="C3H1-type" evidence="1">
    <location>
        <begin position="502"/>
        <end position="531"/>
    </location>
</feature>
<dbReference type="InterPro" id="IPR000571">
    <property type="entry name" value="Znf_CCCH"/>
</dbReference>
<dbReference type="EMBL" id="AAHK01001490">
    <property type="protein sequence ID" value="EAN85163.1"/>
    <property type="molecule type" value="Genomic_DNA"/>
</dbReference>
<keyword evidence="1" id="KW-0479">Metal-binding</keyword>
<dbReference type="RefSeq" id="XP_807014.1">
    <property type="nucleotide sequence ID" value="XM_801921.1"/>
</dbReference>
<proteinExistence type="predicted"/>
<gene>
    <name evidence="5" type="ORF">Tc00.1047053511267.24</name>
</gene>
<evidence type="ECO:0000256" key="1">
    <source>
        <dbReference type="PROSITE-ProRule" id="PRU00723"/>
    </source>
</evidence>
<evidence type="ECO:0000256" key="2">
    <source>
        <dbReference type="SAM" id="MobiDB-lite"/>
    </source>
</evidence>
<feature type="signal peptide" evidence="3">
    <location>
        <begin position="1"/>
        <end position="32"/>
    </location>
</feature>
<dbReference type="PANTHER" id="PTHR37562">
    <property type="entry name" value="C3H1-TYPE DOMAIN-CONTAINING PROTEIN-RELATED"/>
    <property type="match status" value="1"/>
</dbReference>
<keyword evidence="1" id="KW-0862">Zinc</keyword>
<evidence type="ECO:0000313" key="6">
    <source>
        <dbReference type="Proteomes" id="UP000002296"/>
    </source>
</evidence>
<dbReference type="InParanoid" id="Q4CY10"/>
<feature type="domain" description="C3H1-type" evidence="4">
    <location>
        <begin position="502"/>
        <end position="531"/>
    </location>
</feature>
<keyword evidence="3" id="KW-0732">Signal</keyword>
<dbReference type="KEGG" id="tcr:511267.24"/>
<keyword evidence="6" id="KW-1185">Reference proteome</keyword>
<dbReference type="GeneID" id="3537163"/>
<organism evidence="5 6">
    <name type="scientific">Trypanosoma cruzi (strain CL Brener)</name>
    <dbReference type="NCBI Taxonomy" id="353153"/>
    <lineage>
        <taxon>Eukaryota</taxon>
        <taxon>Discoba</taxon>
        <taxon>Euglenozoa</taxon>
        <taxon>Kinetoplastea</taxon>
        <taxon>Metakinetoplastina</taxon>
        <taxon>Trypanosomatida</taxon>
        <taxon>Trypanosomatidae</taxon>
        <taxon>Trypanosoma</taxon>
        <taxon>Schizotrypanum</taxon>
    </lineage>
</organism>
<dbReference type="AlphaFoldDB" id="Q4CY10"/>
<dbReference type="PaxDb" id="353153-Q4CY10"/>
<evidence type="ECO:0000259" key="4">
    <source>
        <dbReference type="PROSITE" id="PS50103"/>
    </source>
</evidence>
<dbReference type="GO" id="GO:0008270">
    <property type="term" value="F:zinc ion binding"/>
    <property type="evidence" value="ECO:0007669"/>
    <property type="project" value="UniProtKB-KW"/>
</dbReference>
<accession>Q4CY10</accession>
<feature type="region of interest" description="Disordered" evidence="2">
    <location>
        <begin position="155"/>
        <end position="183"/>
    </location>
</feature>
<feature type="region of interest" description="Disordered" evidence="2">
    <location>
        <begin position="120"/>
        <end position="141"/>
    </location>
</feature>
<name>Q4CY10_TRYCC</name>
<keyword evidence="1" id="KW-0863">Zinc-finger</keyword>
<dbReference type="PROSITE" id="PS50103">
    <property type="entry name" value="ZF_C3H1"/>
    <property type="match status" value="1"/>
</dbReference>
<comment type="caution">
    <text evidence="5">The sequence shown here is derived from an EMBL/GenBank/DDBJ whole genome shotgun (WGS) entry which is preliminary data.</text>
</comment>
<feature type="region of interest" description="Disordered" evidence="2">
    <location>
        <begin position="344"/>
        <end position="377"/>
    </location>
</feature>
<dbReference type="eggNOG" id="ENOG502RZQR">
    <property type="taxonomic scope" value="Eukaryota"/>
</dbReference>
<protein>
    <recommendedName>
        <fullName evidence="4">C3H1-type domain-containing protein</fullName>
    </recommendedName>
</protein>
<evidence type="ECO:0000256" key="3">
    <source>
        <dbReference type="SAM" id="SignalP"/>
    </source>
</evidence>
<reference evidence="5 6" key="1">
    <citation type="journal article" date="2005" name="Science">
        <title>The genome sequence of Trypanosoma cruzi, etiologic agent of Chagas disease.</title>
        <authorList>
            <person name="El-Sayed N.M."/>
            <person name="Myler P.J."/>
            <person name="Bartholomeu D.C."/>
            <person name="Nilsson D."/>
            <person name="Aggarwal G."/>
            <person name="Tran A.N."/>
            <person name="Ghedin E."/>
            <person name="Worthey E.A."/>
            <person name="Delcher A.L."/>
            <person name="Blandin G."/>
            <person name="Westenberger S.J."/>
            <person name="Caler E."/>
            <person name="Cerqueira G.C."/>
            <person name="Branche C."/>
            <person name="Haas B."/>
            <person name="Anupama A."/>
            <person name="Arner E."/>
            <person name="Aslund L."/>
            <person name="Attipoe P."/>
            <person name="Bontempi E."/>
            <person name="Bringaud F."/>
            <person name="Burton P."/>
            <person name="Cadag E."/>
            <person name="Campbell D.A."/>
            <person name="Carrington M."/>
            <person name="Crabtree J."/>
            <person name="Darban H."/>
            <person name="da Silveira J.F."/>
            <person name="de Jong P."/>
            <person name="Edwards K."/>
            <person name="Englund P.T."/>
            <person name="Fazelina G."/>
            <person name="Feldblyum T."/>
            <person name="Ferella M."/>
            <person name="Frasch A.C."/>
            <person name="Gull K."/>
            <person name="Horn D."/>
            <person name="Hou L."/>
            <person name="Huang Y."/>
            <person name="Kindlund E."/>
            <person name="Klingbeil M."/>
            <person name="Kluge S."/>
            <person name="Koo H."/>
            <person name="Lacerda D."/>
            <person name="Levin M.J."/>
            <person name="Lorenzi H."/>
            <person name="Louie T."/>
            <person name="Machado C.R."/>
            <person name="McCulloch R."/>
            <person name="McKenna A."/>
            <person name="Mizuno Y."/>
            <person name="Mottram J.C."/>
            <person name="Nelson S."/>
            <person name="Ochaya S."/>
            <person name="Osoegawa K."/>
            <person name="Pai G."/>
            <person name="Parsons M."/>
            <person name="Pentony M."/>
            <person name="Pettersson U."/>
            <person name="Pop M."/>
            <person name="Ramirez J.L."/>
            <person name="Rinta J."/>
            <person name="Robertson L."/>
            <person name="Salzberg S.L."/>
            <person name="Sanchez D.O."/>
            <person name="Seyler A."/>
            <person name="Sharma R."/>
            <person name="Shetty J."/>
            <person name="Simpson A.J."/>
            <person name="Sisk E."/>
            <person name="Tammi M.T."/>
            <person name="Tarleton R."/>
            <person name="Teixeira S."/>
            <person name="Van Aken S."/>
            <person name="Vogt C."/>
            <person name="Ward P.N."/>
            <person name="Wickstead B."/>
            <person name="Wortman J."/>
            <person name="White O."/>
            <person name="Fraser C.M."/>
            <person name="Stuart K.D."/>
            <person name="Andersson B."/>
        </authorList>
    </citation>
    <scope>NUCLEOTIDE SEQUENCE [LARGE SCALE GENOMIC DNA]</scope>
    <source>
        <strain evidence="5 6">CL Brener</strain>
    </source>
</reference>
<feature type="compositionally biased region" description="Low complexity" evidence="2">
    <location>
        <begin position="156"/>
        <end position="166"/>
    </location>
</feature>